<name>A0ABN9GIP6_9NEOB</name>
<organism evidence="1 2">
    <name type="scientific">Staurois parvus</name>
    <dbReference type="NCBI Taxonomy" id="386267"/>
    <lineage>
        <taxon>Eukaryota</taxon>
        <taxon>Metazoa</taxon>
        <taxon>Chordata</taxon>
        <taxon>Craniata</taxon>
        <taxon>Vertebrata</taxon>
        <taxon>Euteleostomi</taxon>
        <taxon>Amphibia</taxon>
        <taxon>Batrachia</taxon>
        <taxon>Anura</taxon>
        <taxon>Neobatrachia</taxon>
        <taxon>Ranoidea</taxon>
        <taxon>Ranidae</taxon>
        <taxon>Staurois</taxon>
    </lineage>
</organism>
<dbReference type="Proteomes" id="UP001162483">
    <property type="component" value="Unassembled WGS sequence"/>
</dbReference>
<reference evidence="1" key="1">
    <citation type="submission" date="2023-05" db="EMBL/GenBank/DDBJ databases">
        <authorList>
            <person name="Stuckert A."/>
        </authorList>
    </citation>
    <scope>NUCLEOTIDE SEQUENCE</scope>
</reference>
<gene>
    <name evidence="1" type="ORF">SPARVUS_LOCUS13940856</name>
</gene>
<evidence type="ECO:0000313" key="2">
    <source>
        <dbReference type="Proteomes" id="UP001162483"/>
    </source>
</evidence>
<sequence length="45" mass="5003">MLLCIALLCRAIQSSELVLTGERSVLFTYRPLSVLLDDRRPGPGE</sequence>
<proteinExistence type="predicted"/>
<protein>
    <submittedName>
        <fullName evidence="1">Uncharacterized protein</fullName>
    </submittedName>
</protein>
<comment type="caution">
    <text evidence="1">The sequence shown here is derived from an EMBL/GenBank/DDBJ whole genome shotgun (WGS) entry which is preliminary data.</text>
</comment>
<evidence type="ECO:0000313" key="1">
    <source>
        <dbReference type="EMBL" id="CAI9607398.1"/>
    </source>
</evidence>
<accession>A0ABN9GIP6</accession>
<keyword evidence="2" id="KW-1185">Reference proteome</keyword>
<dbReference type="EMBL" id="CATNWA010018443">
    <property type="protein sequence ID" value="CAI9607398.1"/>
    <property type="molecule type" value="Genomic_DNA"/>
</dbReference>